<evidence type="ECO:0000313" key="5">
    <source>
        <dbReference type="Proteomes" id="UP001284771"/>
    </source>
</evidence>
<reference evidence="3" key="3">
    <citation type="submission" date="2024-05" db="EMBL/GenBank/DDBJ databases">
        <title>Draft genomic sequences of Priestia flexa CCM isolated from the soil of an abandoned mine contaminated by free cyanide in the high Andean zone of Tacna, Peru.</title>
        <authorList>
            <person name="Caceda Quiroz C.J."/>
            <person name="Maraza Chooque G.J."/>
            <person name="Fora Quispe G.L."/>
            <person name="Carpio Mamani M."/>
        </authorList>
    </citation>
    <scope>NUCLEOTIDE SEQUENCE</scope>
    <source>
        <strain evidence="3">CCM</strain>
    </source>
</reference>
<feature type="transmembrane region" description="Helical" evidence="1">
    <location>
        <begin position="47"/>
        <end position="65"/>
    </location>
</feature>
<comment type="caution">
    <text evidence="2">The sequence shown here is derived from an EMBL/GenBank/DDBJ whole genome shotgun (WGS) entry which is preliminary data.</text>
</comment>
<proteinExistence type="predicted"/>
<evidence type="ECO:0000256" key="1">
    <source>
        <dbReference type="SAM" id="Phobius"/>
    </source>
</evidence>
<dbReference type="EMBL" id="JAWUZT010000011">
    <property type="protein sequence ID" value="MDW8515639.1"/>
    <property type="molecule type" value="Genomic_DNA"/>
</dbReference>
<sequence>MISNDLLQALKDGYKQRIKWVFAVQLTLFLVVATLLIISFITKFTVSQLSFILACVSASSFLSAIEHIILKREKWQWTFEFILSLFFLGLALFFFLH</sequence>
<organism evidence="2 4">
    <name type="scientific">Priestia flexa</name>
    <dbReference type="NCBI Taxonomy" id="86664"/>
    <lineage>
        <taxon>Bacteria</taxon>
        <taxon>Bacillati</taxon>
        <taxon>Bacillota</taxon>
        <taxon>Bacilli</taxon>
        <taxon>Bacillales</taxon>
        <taxon>Bacillaceae</taxon>
        <taxon>Priestia</taxon>
    </lineage>
</organism>
<protein>
    <recommendedName>
        <fullName evidence="6">DUF3953 domain-containing protein</fullName>
    </recommendedName>
</protein>
<name>A0A1N6Q9A9_9BACI</name>
<dbReference type="RefSeq" id="WP_025910263.1">
    <property type="nucleotide sequence ID" value="NZ_CANLXW010000003.1"/>
</dbReference>
<reference evidence="2" key="1">
    <citation type="submission" date="2020-12" db="EMBL/GenBank/DDBJ databases">
        <title>PHA producing bacteria isolated from mangrove.</title>
        <authorList>
            <person name="Zheng W."/>
            <person name="Yu S."/>
            <person name="Huang Y."/>
        </authorList>
    </citation>
    <scope>NUCLEOTIDE SEQUENCE</scope>
    <source>
        <strain evidence="2">GN22-4</strain>
    </source>
</reference>
<keyword evidence="1" id="KW-0472">Membrane</keyword>
<gene>
    <name evidence="2" type="ORF">JF537_11885</name>
    <name evidence="3" type="ORF">RIB56_05800</name>
</gene>
<keyword evidence="1" id="KW-0812">Transmembrane</keyword>
<feature type="transmembrane region" description="Helical" evidence="1">
    <location>
        <begin position="20"/>
        <end position="41"/>
    </location>
</feature>
<evidence type="ECO:0000313" key="2">
    <source>
        <dbReference type="EMBL" id="MBN8252270.1"/>
    </source>
</evidence>
<dbReference type="Proteomes" id="UP001284771">
    <property type="component" value="Unassembled WGS sequence"/>
</dbReference>
<dbReference type="Proteomes" id="UP000664578">
    <property type="component" value="Unassembled WGS sequence"/>
</dbReference>
<accession>A0A4V1G2M5</accession>
<evidence type="ECO:0000313" key="4">
    <source>
        <dbReference type="Proteomes" id="UP000664578"/>
    </source>
</evidence>
<dbReference type="EMBL" id="JAEMWV010000005">
    <property type="protein sequence ID" value="MBN8252270.1"/>
    <property type="molecule type" value="Genomic_DNA"/>
</dbReference>
<dbReference type="AlphaFoldDB" id="A0A1N6Q9A9"/>
<accession>A0A1N6Q9A9</accession>
<evidence type="ECO:0000313" key="3">
    <source>
        <dbReference type="EMBL" id="MDW8515639.1"/>
    </source>
</evidence>
<evidence type="ECO:0008006" key="6">
    <source>
        <dbReference type="Google" id="ProtNLM"/>
    </source>
</evidence>
<dbReference type="GeneID" id="93682728"/>
<feature type="transmembrane region" description="Helical" evidence="1">
    <location>
        <begin position="77"/>
        <end position="96"/>
    </location>
</feature>
<keyword evidence="5" id="KW-1185">Reference proteome</keyword>
<keyword evidence="1" id="KW-1133">Transmembrane helix</keyword>
<reference evidence="5" key="2">
    <citation type="submission" date="2023-07" db="EMBL/GenBank/DDBJ databases">
        <title>Draft genomic sequences of Priestia flexa CCM isolated from the soil of an abandoned mine contaminated by free cyanide in the high Andean zone of Tacna, Peru.</title>
        <authorList>
            <person name="Caceda Quiroz C.J."/>
            <person name="Maraza Chooque G.J."/>
            <person name="Fora Quispe G.L."/>
            <person name="Carpio Mamani M."/>
        </authorList>
    </citation>
    <scope>NUCLEOTIDE SEQUENCE [LARGE SCALE GENOMIC DNA]</scope>
    <source>
        <strain evidence="5">CCM</strain>
    </source>
</reference>